<feature type="compositionally biased region" description="Acidic residues" evidence="7">
    <location>
        <begin position="917"/>
        <end position="946"/>
    </location>
</feature>
<keyword evidence="4" id="KW-0963">Cytoplasm</keyword>
<dbReference type="PROSITE" id="PS50166">
    <property type="entry name" value="IMPORTIN_B_NT"/>
    <property type="match status" value="1"/>
</dbReference>
<dbReference type="Proteomes" id="UP000077115">
    <property type="component" value="Unassembled WGS sequence"/>
</dbReference>
<dbReference type="AlphaFoldDB" id="A0A177WQQ6"/>
<reference evidence="9 10" key="2">
    <citation type="submission" date="2016-05" db="EMBL/GenBank/DDBJ databases">
        <title>Lineage-specific infection strategies underlie the spectrum of fungal disease in amphibians.</title>
        <authorList>
            <person name="Cuomo C.A."/>
            <person name="Farrer R.A."/>
            <person name="James T."/>
            <person name="Longcore J."/>
            <person name="Birren B."/>
        </authorList>
    </citation>
    <scope>NUCLEOTIDE SEQUENCE [LARGE SCALE GENOMIC DNA]</scope>
    <source>
        <strain evidence="9 10">JEL423</strain>
    </source>
</reference>
<dbReference type="Pfam" id="PF03810">
    <property type="entry name" value="IBN_N"/>
    <property type="match status" value="1"/>
</dbReference>
<dbReference type="STRING" id="403673.A0A177WQQ6"/>
<dbReference type="InterPro" id="IPR016024">
    <property type="entry name" value="ARM-type_fold"/>
</dbReference>
<dbReference type="Pfam" id="PF08506">
    <property type="entry name" value="Cse1"/>
    <property type="match status" value="1"/>
</dbReference>
<gene>
    <name evidence="9" type="ORF">BDEG_25241</name>
</gene>
<dbReference type="SUPFAM" id="SSF48371">
    <property type="entry name" value="ARM repeat"/>
    <property type="match status" value="1"/>
</dbReference>
<evidence type="ECO:0000256" key="1">
    <source>
        <dbReference type="ARBA" id="ARBA00004123"/>
    </source>
</evidence>
<accession>A0A177WQQ6</accession>
<evidence type="ECO:0000256" key="5">
    <source>
        <dbReference type="ARBA" id="ARBA00022927"/>
    </source>
</evidence>
<proteinExistence type="predicted"/>
<organism evidence="9 10">
    <name type="scientific">Batrachochytrium dendrobatidis (strain JEL423)</name>
    <dbReference type="NCBI Taxonomy" id="403673"/>
    <lineage>
        <taxon>Eukaryota</taxon>
        <taxon>Fungi</taxon>
        <taxon>Fungi incertae sedis</taxon>
        <taxon>Chytridiomycota</taxon>
        <taxon>Chytridiomycota incertae sedis</taxon>
        <taxon>Chytridiomycetes</taxon>
        <taxon>Rhizophydiales</taxon>
        <taxon>Rhizophydiales incertae sedis</taxon>
        <taxon>Batrachochytrium</taxon>
    </lineage>
</organism>
<reference evidence="9 10" key="1">
    <citation type="submission" date="2006-10" db="EMBL/GenBank/DDBJ databases">
        <title>The Genome Sequence of Batrachochytrium dendrobatidis JEL423.</title>
        <authorList>
            <consortium name="The Broad Institute Genome Sequencing Platform"/>
            <person name="Birren B."/>
            <person name="Lander E."/>
            <person name="Galagan J."/>
            <person name="Cuomo C."/>
            <person name="Devon K."/>
            <person name="Jaffe D."/>
            <person name="Butler J."/>
            <person name="Alvarez P."/>
            <person name="Gnerre S."/>
            <person name="Grabherr M."/>
            <person name="Kleber M."/>
            <person name="Mauceli E."/>
            <person name="Brockman W."/>
            <person name="Young S."/>
            <person name="LaButti K."/>
            <person name="Sykes S."/>
            <person name="DeCaprio D."/>
            <person name="Crawford M."/>
            <person name="Koehrsen M."/>
            <person name="Engels R."/>
            <person name="Montgomery P."/>
            <person name="Pearson M."/>
            <person name="Howarth C."/>
            <person name="Larson L."/>
            <person name="White J."/>
            <person name="O'Leary S."/>
            <person name="Kodira C."/>
            <person name="Zeng Q."/>
            <person name="Yandava C."/>
            <person name="Alvarado L."/>
            <person name="Longcore J."/>
            <person name="James T."/>
        </authorList>
    </citation>
    <scope>NUCLEOTIDE SEQUENCE [LARGE SCALE GENOMIC DNA]</scope>
    <source>
        <strain evidence="9 10">JEL423</strain>
    </source>
</reference>
<dbReference type="OrthoDB" id="760868at2759"/>
<feature type="domain" description="Importin N-terminal" evidence="8">
    <location>
        <begin position="24"/>
        <end position="96"/>
    </location>
</feature>
<sequence length="1054" mass="119369">MTTQAIYQMLAATVQADPVVRKQGESALSDCSSQSGFLSSLLQITLVPESDHAVQQAGAIYFKNKVSRSWETSSETQIALEDKTWVKQHIISAISSTNALIRAQLLTALSIILESDFRFGVWPELLPTVKSMLAMDQPQNVIYSGLLIFLELVKAFQWVSPNARAPLHPVIADMFPILLATAINIKPHLTTSIEATTMAKTIIKIYNCSIRLEICEAQQDLESLIPWGSLFVDIIELQLPAGALSMPEDKDERQKHSWWKLKKWAYQCLNTLFGRYGSAKPEKRYAAFSKMFAVNFAPKILECFLRQIQLLVQGMWMSDRAKQHLAAFLEHCVKRKATWSILKDHLPMIVTHFIFPLMCFSPQDEELWQDNPVDYIHKKVDPPMDDFKSPVVAAAQLLVAICQDRFKQAFVSVVTIINEILAQYDATPAESRNPCHKYGILNMMACLVEEALNERSPIRGGMETFLITHVVPETTSTFPFLRARACDTLLKFSSEMEYEDPNHLEYTFKHILACLKDPELPVRVEASLALSPFFRYPQIHEAMKPHAVEIMQGLMELTNEIDMDTLTHVMDQLVFEYSEQLAPFAVQLATQLCSTFMRIMSDTNFTNEDDFDLDEAEDKTMAAMGVLKTISSLILSVEGSPVILAEVDKVISPAVVFVLENCILDLYEEIFEIIETATFCSKSISETLWKLFPLIYKTFQSDAFDYFQEISPSLHNYVIYGKEVLVQSKEHRNMIFDIAWRIFHGGSGVGESDRVRACQLLEIMMLHLREHMDEFIPKCLEVAYGTLSPQPTKSDVKPALKYAKTPALRVHAIEIVANALFYNPKLALGLLEQSGWTSTFFELWFHNLEYFTRVHDKRLTILALSAILNFICNDTMCPPSMQTTWIHLFKGMLKGFEGFSKALEDRTREQRVADGEEKGDDDDEVEVEDEGNYLNDDVSDDEDDLETLARNAAEYRTTTHSGEKGEDDVADDESDDNWSVDGMMMEDVYFTTYLDEVNVFVQFEALMTRLVQTGRAAILDTELTAEQKEQVRSILSTASVTGPKSTVAEAAASQ</sequence>
<dbReference type="GO" id="GO:0005829">
    <property type="term" value="C:cytosol"/>
    <property type="evidence" value="ECO:0007669"/>
    <property type="project" value="TreeGrafter"/>
</dbReference>
<dbReference type="eggNOG" id="KOG1991">
    <property type="taxonomic scope" value="Eukaryota"/>
</dbReference>
<dbReference type="InterPro" id="IPR013713">
    <property type="entry name" value="XPO2_central"/>
</dbReference>
<evidence type="ECO:0000313" key="10">
    <source>
        <dbReference type="Proteomes" id="UP000077115"/>
    </source>
</evidence>
<dbReference type="SMART" id="SM00913">
    <property type="entry name" value="IBN_N"/>
    <property type="match status" value="1"/>
</dbReference>
<keyword evidence="6" id="KW-0539">Nucleus</keyword>
<feature type="compositionally biased region" description="Acidic residues" evidence="7">
    <location>
        <begin position="965"/>
        <end position="978"/>
    </location>
</feature>
<dbReference type="FunFam" id="1.25.10.10:FF:001762">
    <property type="entry name" value="Uncharacterized protein"/>
    <property type="match status" value="1"/>
</dbReference>
<dbReference type="PANTHER" id="PTHR10997:SF18">
    <property type="entry name" value="D-IMPORTIN 7_RANBP7"/>
    <property type="match status" value="1"/>
</dbReference>
<evidence type="ECO:0000313" key="9">
    <source>
        <dbReference type="EMBL" id="OAJ41681.1"/>
    </source>
</evidence>
<keyword evidence="3" id="KW-0813">Transport</keyword>
<evidence type="ECO:0000256" key="6">
    <source>
        <dbReference type="ARBA" id="ARBA00023242"/>
    </source>
</evidence>
<comment type="subcellular location">
    <subcellularLocation>
        <location evidence="2">Cytoplasm</location>
    </subcellularLocation>
    <subcellularLocation>
        <location evidence="1">Nucleus</location>
    </subcellularLocation>
</comment>
<dbReference type="Gene3D" id="1.25.10.10">
    <property type="entry name" value="Leucine-rich Repeat Variant"/>
    <property type="match status" value="1"/>
</dbReference>
<evidence type="ECO:0000256" key="7">
    <source>
        <dbReference type="SAM" id="MobiDB-lite"/>
    </source>
</evidence>
<dbReference type="PANTHER" id="PTHR10997">
    <property type="entry name" value="IMPORTIN-7, 8, 11"/>
    <property type="match status" value="1"/>
</dbReference>
<evidence type="ECO:0000256" key="3">
    <source>
        <dbReference type="ARBA" id="ARBA00022448"/>
    </source>
</evidence>
<name>A0A177WQQ6_BATDL</name>
<keyword evidence="5" id="KW-0653">Protein transport</keyword>
<protein>
    <recommendedName>
        <fullName evidence="8">Importin N-terminal domain-containing protein</fullName>
    </recommendedName>
</protein>
<dbReference type="VEuPathDB" id="FungiDB:BDEG_25241"/>
<evidence type="ECO:0000256" key="4">
    <source>
        <dbReference type="ARBA" id="ARBA00022490"/>
    </source>
</evidence>
<dbReference type="GO" id="GO:0006606">
    <property type="term" value="P:protein import into nucleus"/>
    <property type="evidence" value="ECO:0007669"/>
    <property type="project" value="TreeGrafter"/>
</dbReference>
<dbReference type="GO" id="GO:0031267">
    <property type="term" value="F:small GTPase binding"/>
    <property type="evidence" value="ECO:0007669"/>
    <property type="project" value="InterPro"/>
</dbReference>
<feature type="region of interest" description="Disordered" evidence="7">
    <location>
        <begin position="908"/>
        <end position="978"/>
    </location>
</feature>
<dbReference type="GO" id="GO:0005635">
    <property type="term" value="C:nuclear envelope"/>
    <property type="evidence" value="ECO:0007669"/>
    <property type="project" value="TreeGrafter"/>
</dbReference>
<evidence type="ECO:0000259" key="8">
    <source>
        <dbReference type="PROSITE" id="PS50166"/>
    </source>
</evidence>
<dbReference type="EMBL" id="DS022306">
    <property type="protein sequence ID" value="OAJ41681.1"/>
    <property type="molecule type" value="Genomic_DNA"/>
</dbReference>
<dbReference type="InterPro" id="IPR001494">
    <property type="entry name" value="Importin-beta_N"/>
</dbReference>
<evidence type="ECO:0000256" key="2">
    <source>
        <dbReference type="ARBA" id="ARBA00004496"/>
    </source>
</evidence>
<dbReference type="InterPro" id="IPR011989">
    <property type="entry name" value="ARM-like"/>
</dbReference>